<name>A0A061B9N1_CYBFA</name>
<dbReference type="Pfam" id="PF08585">
    <property type="entry name" value="RMI1_N_C"/>
    <property type="match status" value="1"/>
</dbReference>
<dbReference type="STRING" id="36022.A0A061B9N1"/>
<proteinExistence type="predicted"/>
<dbReference type="InterPro" id="IPR013894">
    <property type="entry name" value="RMI1_OB"/>
</dbReference>
<keyword evidence="1" id="KW-0732">Signal</keyword>
<dbReference type="OMA" id="CEYLEAK"/>
<evidence type="ECO:0000313" key="3">
    <source>
        <dbReference type="EMBL" id="CDR46649.1"/>
    </source>
</evidence>
<keyword evidence="5" id="KW-1185">Reference proteome</keyword>
<feature type="chain" id="PRO_5015026846" evidence="1">
    <location>
        <begin position="19"/>
        <end position="255"/>
    </location>
</feature>
<gene>
    <name evidence="4" type="ORF">BON22_1042</name>
    <name evidence="3" type="ORF">CYFA0S_25e00210g</name>
</gene>
<accession>A0A061B9N1</accession>
<dbReference type="Gene3D" id="2.40.50.770">
    <property type="entry name" value="RecQ-mediated genome instability protein Rmi1, C-terminal domain"/>
    <property type="match status" value="1"/>
</dbReference>
<dbReference type="AlphaFoldDB" id="A0A061B9N1"/>
<feature type="domain" description="RecQ mediated genome instability protein 1 OB-fold" evidence="2">
    <location>
        <begin position="84"/>
        <end position="238"/>
    </location>
</feature>
<dbReference type="Proteomes" id="UP000189513">
    <property type="component" value="Unassembled WGS sequence"/>
</dbReference>
<reference evidence="4" key="3">
    <citation type="submission" date="2017-01" db="EMBL/GenBank/DDBJ databases">
        <authorList>
            <person name="Mah S.A."/>
            <person name="Swanson W.J."/>
            <person name="Moy G.W."/>
            <person name="Vacquier V.D."/>
        </authorList>
    </citation>
    <scope>NUCLEOTIDE SEQUENCE [LARGE SCALE GENOMIC DNA]</scope>
    <source>
        <strain evidence="4">65</strain>
    </source>
</reference>
<evidence type="ECO:0000259" key="2">
    <source>
        <dbReference type="Pfam" id="PF08585"/>
    </source>
</evidence>
<dbReference type="EMBL" id="MPUK01000002">
    <property type="protein sequence ID" value="ONH69163.1"/>
    <property type="molecule type" value="Genomic_DNA"/>
</dbReference>
<evidence type="ECO:0000313" key="4">
    <source>
        <dbReference type="EMBL" id="ONH69163.1"/>
    </source>
</evidence>
<evidence type="ECO:0000313" key="5">
    <source>
        <dbReference type="Proteomes" id="UP000189513"/>
    </source>
</evidence>
<dbReference type="InterPro" id="IPR042470">
    <property type="entry name" value="RMI1_N_C_sf"/>
</dbReference>
<organism evidence="3">
    <name type="scientific">Cyberlindnera fabianii</name>
    <name type="common">Yeast</name>
    <name type="synonym">Hansenula fabianii</name>
    <dbReference type="NCBI Taxonomy" id="36022"/>
    <lineage>
        <taxon>Eukaryota</taxon>
        <taxon>Fungi</taxon>
        <taxon>Dikarya</taxon>
        <taxon>Ascomycota</taxon>
        <taxon>Saccharomycotina</taxon>
        <taxon>Saccharomycetes</taxon>
        <taxon>Phaffomycetales</taxon>
        <taxon>Phaffomycetaceae</taxon>
        <taxon>Cyberlindnera</taxon>
    </lineage>
</organism>
<sequence length="255" mass="28422">MLLATLIASFVYFYISAAKHHLNSSTLDALNSTYKEDRPSPMVAYLTKDIARTPQGSLSFSSDPKSQRALAGSRVTYDPDVAHVERDTLFQIVFLENVSHSIQDQYDELMSSYDVEGVGADRLKYTRQRIVRQINVEGDDQGNQQEQEAKQGNTINNSNATFKLTLQDTSGNVAYGIELGKLSFLSGKNFSSGFPIQLGTKLLVKAGTKLFKGVLLLNQDNVEFLGGLVPEWNQDLQQKHMTYLKKRIEAVDMDG</sequence>
<dbReference type="VEuPathDB" id="FungiDB:BON22_1042"/>
<reference evidence="3" key="1">
    <citation type="journal article" date="2014" name="Genome Announc.">
        <title>Genome sequence of the yeast Cyberlindnera fabianii (Hansenula fabianii).</title>
        <authorList>
            <person name="Freel K.C."/>
            <person name="Sarilar V."/>
            <person name="Neuveglise C."/>
            <person name="Devillers H."/>
            <person name="Friedrich A."/>
            <person name="Schacherer J."/>
        </authorList>
    </citation>
    <scope>NUCLEOTIDE SEQUENCE</scope>
    <source>
        <strain evidence="3">YJS4271</strain>
    </source>
</reference>
<feature type="signal peptide" evidence="1">
    <location>
        <begin position="1"/>
        <end position="18"/>
    </location>
</feature>
<evidence type="ECO:0000256" key="1">
    <source>
        <dbReference type="SAM" id="SignalP"/>
    </source>
</evidence>
<reference evidence="5" key="2">
    <citation type="journal article" date="2017" name="Genome Announc.">
        <title>Genome sequences of Cyberlindnera fabianii 65, Pichia kudriavzevii 129, and Saccharomyces cerevisiae 131 isolated from fermented masau fruits in Zimbabwe.</title>
        <authorList>
            <person name="van Rijswijck I.M.H."/>
            <person name="Derks M.F.L."/>
            <person name="Abee T."/>
            <person name="de Ridder D."/>
            <person name="Smid E.J."/>
        </authorList>
    </citation>
    <scope>NUCLEOTIDE SEQUENCE [LARGE SCALE GENOMIC DNA]</scope>
    <source>
        <strain evidence="5">65</strain>
    </source>
</reference>
<dbReference type="EMBL" id="LK052910">
    <property type="protein sequence ID" value="CDR46649.1"/>
    <property type="molecule type" value="Genomic_DNA"/>
</dbReference>
<protein>
    <submittedName>
        <fullName evidence="3">CYFA0S25e00210g1_1</fullName>
    </submittedName>
    <submittedName>
        <fullName evidence="4">RecQ-mediated genome instability protein 1</fullName>
    </submittedName>
</protein>
<dbReference type="OrthoDB" id="341511at2759"/>